<dbReference type="PANTHER" id="PTHR11142">
    <property type="entry name" value="PSEUDOURIDYLATE SYNTHASE"/>
    <property type="match status" value="1"/>
</dbReference>
<feature type="compositionally biased region" description="Polar residues" evidence="11">
    <location>
        <begin position="363"/>
        <end position="374"/>
    </location>
</feature>
<feature type="domain" description="Pseudouridine synthase I TruA alpha/beta" evidence="12">
    <location>
        <begin position="454"/>
        <end position="560"/>
    </location>
</feature>
<dbReference type="Gene3D" id="3.30.70.660">
    <property type="entry name" value="Pseudouridine synthase I, catalytic domain, C-terminal subdomain"/>
    <property type="match status" value="1"/>
</dbReference>
<keyword evidence="4" id="KW-0507">mRNA processing</keyword>
<keyword evidence="7" id="KW-0539">Nucleus</keyword>
<comment type="catalytic activity">
    <reaction evidence="8">
        <text>a uridine in tRNA = a pseudouridine in tRNA</text>
        <dbReference type="Rhea" id="RHEA:54572"/>
        <dbReference type="Rhea" id="RHEA-COMP:13339"/>
        <dbReference type="Rhea" id="RHEA-COMP:13934"/>
        <dbReference type="ChEBI" id="CHEBI:65314"/>
        <dbReference type="ChEBI" id="CHEBI:65315"/>
    </reaction>
</comment>
<feature type="binding site" evidence="10">
    <location>
        <position position="250"/>
    </location>
    <ligand>
        <name>substrate</name>
    </ligand>
</feature>
<evidence type="ECO:0000256" key="4">
    <source>
        <dbReference type="ARBA" id="ARBA00022664"/>
    </source>
</evidence>
<evidence type="ECO:0000256" key="11">
    <source>
        <dbReference type="SAM" id="MobiDB-lite"/>
    </source>
</evidence>
<keyword evidence="5" id="KW-0819">tRNA processing</keyword>
<name>A0A0C9SA32_9CONI</name>
<dbReference type="InterPro" id="IPR020097">
    <property type="entry name" value="PsdUridine_synth_TruA_a/b_dom"/>
</dbReference>
<keyword evidence="6" id="KW-0413">Isomerase</keyword>
<evidence type="ECO:0000256" key="2">
    <source>
        <dbReference type="ARBA" id="ARBA00004123"/>
    </source>
</evidence>
<comment type="subcellular location">
    <subcellularLocation>
        <location evidence="2">Nucleus</location>
    </subcellularLocation>
</comment>
<dbReference type="GO" id="GO:0005634">
    <property type="term" value="C:nucleus"/>
    <property type="evidence" value="ECO:0007669"/>
    <property type="project" value="UniProtKB-SubCell"/>
</dbReference>
<evidence type="ECO:0000256" key="7">
    <source>
        <dbReference type="ARBA" id="ARBA00023242"/>
    </source>
</evidence>
<dbReference type="CDD" id="cd02568">
    <property type="entry name" value="PseudoU_synth_PUS1_PUS2"/>
    <property type="match status" value="1"/>
</dbReference>
<dbReference type="Pfam" id="PF01416">
    <property type="entry name" value="PseudoU_synth_1"/>
    <property type="match status" value="1"/>
</dbReference>
<dbReference type="InterPro" id="IPR041708">
    <property type="entry name" value="PUS1/PUS2-like"/>
</dbReference>
<comment type="similarity">
    <text evidence="3">Belongs to the tRNA pseudouridine synthase TruA family.</text>
</comment>
<dbReference type="GO" id="GO:0009982">
    <property type="term" value="F:pseudouridine synthase activity"/>
    <property type="evidence" value="ECO:0007669"/>
    <property type="project" value="InterPro"/>
</dbReference>
<feature type="region of interest" description="Disordered" evidence="11">
    <location>
        <begin position="1"/>
        <end position="134"/>
    </location>
</feature>
<comment type="catalytic activity">
    <reaction evidence="1">
        <text>a uridine in mRNA = a pseudouridine in mRNA</text>
        <dbReference type="Rhea" id="RHEA:56644"/>
        <dbReference type="Rhea" id="RHEA-COMP:14658"/>
        <dbReference type="Rhea" id="RHEA-COMP:14659"/>
        <dbReference type="ChEBI" id="CHEBI:65314"/>
        <dbReference type="ChEBI" id="CHEBI:65315"/>
    </reaction>
</comment>
<evidence type="ECO:0000256" key="1">
    <source>
        <dbReference type="ARBA" id="ARBA00001166"/>
    </source>
</evidence>
<accession>A0A0C9SA32</accession>
<dbReference type="FunFam" id="3.30.70.580:FF:000002">
    <property type="entry name" value="tRNA pseudouridine synthase"/>
    <property type="match status" value="1"/>
</dbReference>
<dbReference type="InterPro" id="IPR020095">
    <property type="entry name" value="PsdUridine_synth_TruA_C"/>
</dbReference>
<evidence type="ECO:0000256" key="8">
    <source>
        <dbReference type="ARBA" id="ARBA00036943"/>
    </source>
</evidence>
<dbReference type="InterPro" id="IPR020094">
    <property type="entry name" value="TruA/RsuA/RluB/E/F_N"/>
</dbReference>
<dbReference type="EMBL" id="GCHU01005116">
    <property type="protein sequence ID" value="JAG88873.1"/>
    <property type="molecule type" value="Transcribed_RNA"/>
</dbReference>
<proteinExistence type="inferred from homology"/>
<dbReference type="GO" id="GO:0006397">
    <property type="term" value="P:mRNA processing"/>
    <property type="evidence" value="ECO:0007669"/>
    <property type="project" value="UniProtKB-KW"/>
</dbReference>
<dbReference type="GO" id="GO:0003723">
    <property type="term" value="F:RNA binding"/>
    <property type="evidence" value="ECO:0007669"/>
    <property type="project" value="InterPro"/>
</dbReference>
<feature type="region of interest" description="Disordered" evidence="11">
    <location>
        <begin position="359"/>
        <end position="386"/>
    </location>
</feature>
<reference evidence="13" key="1">
    <citation type="submission" date="2015-02" db="EMBL/GenBank/DDBJ databases">
        <title>A transcriptome of Wollemia nobilis - a relic of Gondwana.</title>
        <authorList>
            <person name="Chia J.Y."/>
            <person name="Leong Y.S."/>
            <person name="Abdul Karim S."/>
            <person name="Wan Azmi N."/>
            <person name="Hercus R."/>
            <person name="Croft L."/>
        </authorList>
    </citation>
    <scope>NUCLEOTIDE SEQUENCE</scope>
    <source>
        <strain evidence="13">MaeBrown</strain>
        <tissue evidence="13">Leaf</tissue>
    </source>
</reference>
<feature type="compositionally biased region" description="Basic and acidic residues" evidence="11">
    <location>
        <begin position="80"/>
        <end position="97"/>
    </location>
</feature>
<sequence>MENPQAGTEKEKDPISTPIPIAKKLCLDSNDNPTVVDQKSTAAKDPKTQNHARSSSIADAENPTKKRPRDQPEMSEIQDPPDKHSEMAKPTEQEKASKVAKPSNVEETKEAEEGEDEEEGAPQEHHRRPPKPKRRKIAILVAYCGVGYQGMQRNPGAKTIEGDLEEALFKAGAISQDMYGHPRMVDWMRSARTDKGVSAVGQVVSGRFIIDPPGFVERVNSHLPEQIRVLAYKRVTPSFSAKKFCDRRRYEYVLPVFALDPTAHRDRESVLASEGKEEGLAKCLECSERGRKVVGIMGKKNENGNKVDLNNKTVCENETNERALENHDMMVVDAVSNDKTSEKTVEHHGTIFVNALNDGTLESHGQTGNPSSEELGTGESGPVPENDDFVHVAKSPNGGSNHLEAAMSDFGFNKDALMKECESEKVSVGQSDGEAVNRTFSYGEKERERFNRILKKFVGTHNFHNLTTRTKAEDPSANRYILSFEASDVHIIDGMDFVRCTVVGQSFMLHQIRKMMGLAVAVMRGCAPESIIDTALRKDVHMNVPTAPELGLFLDESFFPAYNQKWQATHEEISLKGFEQQILEFKQKYIYKHIASTEVKDGVAALWLHSLNQRNYPDFVAAKELGKLQNGTESSVPVPKESTADKEVSWTLSYKMTRILETYVNVNPNMGSNY</sequence>
<evidence type="ECO:0000256" key="6">
    <source>
        <dbReference type="ARBA" id="ARBA00023235"/>
    </source>
</evidence>
<feature type="active site" description="Nucleophile" evidence="9">
    <location>
        <position position="194"/>
    </location>
</feature>
<feature type="compositionally biased region" description="Basic residues" evidence="11">
    <location>
        <begin position="125"/>
        <end position="134"/>
    </location>
</feature>
<protein>
    <submittedName>
        <fullName evidence="13">TSA: Wollemia nobilis Ref_Wollemi_Transcript_5154_2271 transcribed RNA sequence</fullName>
    </submittedName>
</protein>
<feature type="compositionally biased region" description="Polar residues" evidence="11">
    <location>
        <begin position="29"/>
        <end position="41"/>
    </location>
</feature>
<evidence type="ECO:0000313" key="13">
    <source>
        <dbReference type="EMBL" id="JAG88873.1"/>
    </source>
</evidence>
<evidence type="ECO:0000256" key="3">
    <source>
        <dbReference type="ARBA" id="ARBA00009375"/>
    </source>
</evidence>
<dbReference type="PANTHER" id="PTHR11142:SF4">
    <property type="entry name" value="PSEUDOURIDYLATE SYNTHASE 1 HOMOLOG"/>
    <property type="match status" value="1"/>
</dbReference>
<evidence type="ECO:0000259" key="12">
    <source>
        <dbReference type="Pfam" id="PF01416"/>
    </source>
</evidence>
<dbReference type="Gene3D" id="3.30.70.580">
    <property type="entry name" value="Pseudouridine synthase I, catalytic domain, N-terminal subdomain"/>
    <property type="match status" value="1"/>
</dbReference>
<dbReference type="InterPro" id="IPR001406">
    <property type="entry name" value="PsdUridine_synth_TruA"/>
</dbReference>
<evidence type="ECO:0000256" key="9">
    <source>
        <dbReference type="PIRSR" id="PIRSR641708-1"/>
    </source>
</evidence>
<feature type="compositionally biased region" description="Acidic residues" evidence="11">
    <location>
        <begin position="109"/>
        <end position="121"/>
    </location>
</feature>
<organism evidence="13">
    <name type="scientific">Wollemia nobilis</name>
    <dbReference type="NCBI Taxonomy" id="56998"/>
    <lineage>
        <taxon>Eukaryota</taxon>
        <taxon>Viridiplantae</taxon>
        <taxon>Streptophyta</taxon>
        <taxon>Embryophyta</taxon>
        <taxon>Tracheophyta</taxon>
        <taxon>Spermatophyta</taxon>
        <taxon>Pinopsida</taxon>
        <taxon>Pinidae</taxon>
        <taxon>Conifers II</taxon>
        <taxon>Araucariales</taxon>
        <taxon>Araucariaceae</taxon>
        <taxon>Wollemia</taxon>
    </lineage>
</organism>
<dbReference type="GO" id="GO:1990481">
    <property type="term" value="P:mRNA pseudouridine synthesis"/>
    <property type="evidence" value="ECO:0007669"/>
    <property type="project" value="TreeGrafter"/>
</dbReference>
<dbReference type="SUPFAM" id="SSF55120">
    <property type="entry name" value="Pseudouridine synthase"/>
    <property type="match status" value="1"/>
</dbReference>
<evidence type="ECO:0000256" key="5">
    <source>
        <dbReference type="ARBA" id="ARBA00022694"/>
    </source>
</evidence>
<dbReference type="FunFam" id="3.30.70.660:FF:000002">
    <property type="entry name" value="tRNA pseudouridine synthase"/>
    <property type="match status" value="1"/>
</dbReference>
<dbReference type="AlphaFoldDB" id="A0A0C9SA32"/>
<dbReference type="GO" id="GO:0031119">
    <property type="term" value="P:tRNA pseudouridine synthesis"/>
    <property type="evidence" value="ECO:0007669"/>
    <property type="project" value="InterPro"/>
</dbReference>
<dbReference type="InterPro" id="IPR020103">
    <property type="entry name" value="PsdUridine_synth_cat_dom_sf"/>
</dbReference>
<evidence type="ECO:0000256" key="10">
    <source>
        <dbReference type="PIRSR" id="PIRSR641708-2"/>
    </source>
</evidence>